<gene>
    <name evidence="1" type="ORF">B0F88_102306</name>
</gene>
<organism evidence="1 2">
    <name type="scientific">Methylobacter tundripaludum</name>
    <dbReference type="NCBI Taxonomy" id="173365"/>
    <lineage>
        <taxon>Bacteria</taxon>
        <taxon>Pseudomonadati</taxon>
        <taxon>Pseudomonadota</taxon>
        <taxon>Gammaproteobacteria</taxon>
        <taxon>Methylococcales</taxon>
        <taxon>Methylococcaceae</taxon>
        <taxon>Methylobacter</taxon>
    </lineage>
</organism>
<keyword evidence="2" id="KW-1185">Reference proteome</keyword>
<accession>A0A2S6H764</accession>
<dbReference type="Pfam" id="PF11154">
    <property type="entry name" value="DUF2934"/>
    <property type="match status" value="1"/>
</dbReference>
<proteinExistence type="predicted"/>
<dbReference type="EMBL" id="PTIY01000002">
    <property type="protein sequence ID" value="PPK73324.1"/>
    <property type="molecule type" value="Genomic_DNA"/>
</dbReference>
<comment type="caution">
    <text evidence="1">The sequence shown here is derived from an EMBL/GenBank/DDBJ whole genome shotgun (WGS) entry which is preliminary data.</text>
</comment>
<evidence type="ECO:0000313" key="2">
    <source>
        <dbReference type="Proteomes" id="UP000238071"/>
    </source>
</evidence>
<dbReference type="InterPro" id="IPR021327">
    <property type="entry name" value="DUF2934"/>
</dbReference>
<sequence>MLNHAVKSINQHQWISEAAYYKAEARAFEPGKELADWLEAEIEYYKMLVALYISILEEDGPMTVLSLQQLAAFIGIPNPAGLSSDIELVRTIQNATEHYPCFRSEINSMCKEAECGWKAECRKLVSVWY</sequence>
<evidence type="ECO:0000313" key="1">
    <source>
        <dbReference type="EMBL" id="PPK73324.1"/>
    </source>
</evidence>
<name>A0A2S6H764_9GAMM</name>
<evidence type="ECO:0008006" key="3">
    <source>
        <dbReference type="Google" id="ProtNLM"/>
    </source>
</evidence>
<reference evidence="1 2" key="1">
    <citation type="submission" date="2018-02" db="EMBL/GenBank/DDBJ databases">
        <title>Subsurface microbial communities from deep shales in Ohio and West Virginia, USA.</title>
        <authorList>
            <person name="Wrighton K."/>
        </authorList>
    </citation>
    <scope>NUCLEOTIDE SEQUENCE [LARGE SCALE GENOMIC DNA]</scope>
    <source>
        <strain evidence="1 2">OWC-G53F</strain>
    </source>
</reference>
<dbReference type="RefSeq" id="WP_104422578.1">
    <property type="nucleotide sequence ID" value="NZ_PTIY01000002.1"/>
</dbReference>
<protein>
    <recommendedName>
        <fullName evidence="3">DUF2934 domain-containing protein</fullName>
    </recommendedName>
</protein>
<dbReference type="OrthoDB" id="5567088at2"/>
<dbReference type="Proteomes" id="UP000238071">
    <property type="component" value="Unassembled WGS sequence"/>
</dbReference>
<dbReference type="AlphaFoldDB" id="A0A2S6H764"/>